<dbReference type="CDD" id="cd15830">
    <property type="entry name" value="BamD"/>
    <property type="match status" value="1"/>
</dbReference>
<keyword evidence="3 6" id="KW-0564">Palmitate</keyword>
<proteinExistence type="inferred from homology"/>
<dbReference type="RefSeq" id="WP_085365657.1">
    <property type="nucleotide sequence ID" value="NZ_MTBO01000009.1"/>
</dbReference>
<dbReference type="Proteomes" id="UP000193118">
    <property type="component" value="Unassembled WGS sequence"/>
</dbReference>
<evidence type="ECO:0000259" key="8">
    <source>
        <dbReference type="Pfam" id="PF13525"/>
    </source>
</evidence>
<evidence type="ECO:0000256" key="4">
    <source>
        <dbReference type="ARBA" id="ARBA00023237"/>
    </source>
</evidence>
<dbReference type="InterPro" id="IPR039565">
    <property type="entry name" value="BamD-like"/>
</dbReference>
<keyword evidence="1 6" id="KW-0732">Signal</keyword>
<evidence type="ECO:0000313" key="9">
    <source>
        <dbReference type="EMBL" id="OSI17689.1"/>
    </source>
</evidence>
<keyword evidence="4 6" id="KW-0998">Cell outer membrane</keyword>
<organism evidence="9 10">
    <name type="scientific">Neisseria dentiae</name>
    <dbReference type="NCBI Taxonomy" id="194197"/>
    <lineage>
        <taxon>Bacteria</taxon>
        <taxon>Pseudomonadati</taxon>
        <taxon>Pseudomonadota</taxon>
        <taxon>Betaproteobacteria</taxon>
        <taxon>Neisseriales</taxon>
        <taxon>Neisseriaceae</taxon>
        <taxon>Neisseria</taxon>
    </lineage>
</organism>
<dbReference type="Pfam" id="PF13525">
    <property type="entry name" value="YfiO"/>
    <property type="match status" value="1"/>
</dbReference>
<evidence type="ECO:0000256" key="7">
    <source>
        <dbReference type="SAM" id="SignalP"/>
    </source>
</evidence>
<feature type="signal peptide" evidence="7">
    <location>
        <begin position="1"/>
        <end position="18"/>
    </location>
</feature>
<evidence type="ECO:0000256" key="1">
    <source>
        <dbReference type="ARBA" id="ARBA00022729"/>
    </source>
</evidence>
<dbReference type="AlphaFoldDB" id="A0A1X3DCK5"/>
<dbReference type="PANTHER" id="PTHR37423:SF1">
    <property type="entry name" value="OUTER MEMBRANE PROTEIN ASSEMBLY FACTOR BAMD"/>
    <property type="match status" value="1"/>
</dbReference>
<dbReference type="EMBL" id="MTBO01000009">
    <property type="protein sequence ID" value="OSI17689.1"/>
    <property type="molecule type" value="Genomic_DNA"/>
</dbReference>
<keyword evidence="2 6" id="KW-0472">Membrane</keyword>
<dbReference type="InterPro" id="IPR017689">
    <property type="entry name" value="BamD"/>
</dbReference>
<dbReference type="GO" id="GO:0043165">
    <property type="term" value="P:Gram-negative-bacterium-type cell outer membrane assembly"/>
    <property type="evidence" value="ECO:0007669"/>
    <property type="project" value="UniProtKB-UniRule"/>
</dbReference>
<evidence type="ECO:0000256" key="6">
    <source>
        <dbReference type="HAMAP-Rule" id="MF_00922"/>
    </source>
</evidence>
<dbReference type="STRING" id="194197.BWD09_05235"/>
<comment type="function">
    <text evidence="6">Part of the outer membrane protein assembly complex, which is involved in assembly and insertion of beta-barrel proteins into the outer membrane.</text>
</comment>
<dbReference type="GO" id="GO:1990063">
    <property type="term" value="C:Bam protein complex"/>
    <property type="evidence" value="ECO:0007669"/>
    <property type="project" value="TreeGrafter"/>
</dbReference>
<dbReference type="InterPro" id="IPR011990">
    <property type="entry name" value="TPR-like_helical_dom_sf"/>
</dbReference>
<comment type="subcellular location">
    <subcellularLocation>
        <location evidence="6">Cell outer membrane</location>
        <topology evidence="6">Lipid-anchor</topology>
    </subcellularLocation>
</comment>
<dbReference type="HAMAP" id="MF_00922">
    <property type="entry name" value="OM_assembly_BamD"/>
    <property type="match status" value="1"/>
</dbReference>
<protein>
    <recommendedName>
        <fullName evidence="6">Outer membrane protein assembly factor BamD</fullName>
    </recommendedName>
</protein>
<comment type="caution">
    <text evidence="9">The sequence shown here is derived from an EMBL/GenBank/DDBJ whole genome shotgun (WGS) entry which is preliminary data.</text>
</comment>
<dbReference type="SUPFAM" id="SSF48452">
    <property type="entry name" value="TPR-like"/>
    <property type="match status" value="1"/>
</dbReference>
<feature type="chain" id="PRO_5013412927" description="Outer membrane protein assembly factor BamD" evidence="7">
    <location>
        <begin position="19"/>
        <end position="269"/>
    </location>
</feature>
<gene>
    <name evidence="6" type="primary">bamD</name>
    <name evidence="9" type="ORF">BWD09_05235</name>
</gene>
<comment type="similarity">
    <text evidence="6">Belongs to the BamD family.</text>
</comment>
<dbReference type="GO" id="GO:0051205">
    <property type="term" value="P:protein insertion into membrane"/>
    <property type="evidence" value="ECO:0007669"/>
    <property type="project" value="UniProtKB-UniRule"/>
</dbReference>
<evidence type="ECO:0000256" key="5">
    <source>
        <dbReference type="ARBA" id="ARBA00023288"/>
    </source>
</evidence>
<dbReference type="PANTHER" id="PTHR37423">
    <property type="entry name" value="SOLUBLE LYTIC MUREIN TRANSGLYCOSYLASE-RELATED"/>
    <property type="match status" value="1"/>
</dbReference>
<feature type="domain" description="Outer membrane lipoprotein BamD-like" evidence="8">
    <location>
        <begin position="35"/>
        <end position="237"/>
    </location>
</feature>
<reference evidence="10" key="1">
    <citation type="submission" date="2017-01" db="EMBL/GenBank/DDBJ databases">
        <authorList>
            <person name="Wolfgang W.J."/>
            <person name="Cole J."/>
            <person name="Wroblewski D."/>
            <person name="Mcginnis J."/>
            <person name="Musser K.A."/>
        </authorList>
    </citation>
    <scope>NUCLEOTIDE SEQUENCE [LARGE SCALE GENOMIC DNA]</scope>
    <source>
        <strain evidence="10">DSM 19151</strain>
    </source>
</reference>
<sequence>MKKILLVVALGLALGGCAGTKGTIDKDAQITQDWTVEKLYAEAHDELNSNNYTRAIKLYEILESRFPNGRYAQQAQLDTAYAYYKDDEPEKALAAVERFQRNHPQHPNMDYALYLKGLVLFNEDQSFLNKLASQDWSDRDPKANRDAYQAFAELVERYPNSKYAPDATERMAKLVDALGGNEIAVARYYMKRGAYLAAANRAQKIVERYQNTRFVEESLAIMESSYRKMNKTQLADDPRRILAQNFPNSPYLQKPWHESTSIPWWRYWR</sequence>
<comment type="subunit">
    <text evidence="6">Part of the Bam complex.</text>
</comment>
<keyword evidence="5 6" id="KW-0449">Lipoprotein</keyword>
<dbReference type="Gene3D" id="1.25.40.10">
    <property type="entry name" value="Tetratricopeptide repeat domain"/>
    <property type="match status" value="1"/>
</dbReference>
<accession>A0A1X3DCK5</accession>
<dbReference type="NCBIfam" id="TIGR03302">
    <property type="entry name" value="OM_YfiO"/>
    <property type="match status" value="1"/>
</dbReference>
<evidence type="ECO:0000256" key="2">
    <source>
        <dbReference type="ARBA" id="ARBA00023136"/>
    </source>
</evidence>
<name>A0A1X3DCK5_9NEIS</name>
<evidence type="ECO:0000313" key="10">
    <source>
        <dbReference type="Proteomes" id="UP000193118"/>
    </source>
</evidence>
<dbReference type="PROSITE" id="PS51257">
    <property type="entry name" value="PROKAR_LIPOPROTEIN"/>
    <property type="match status" value="1"/>
</dbReference>
<dbReference type="OrthoDB" id="9779191at2"/>
<evidence type="ECO:0000256" key="3">
    <source>
        <dbReference type="ARBA" id="ARBA00023139"/>
    </source>
</evidence>
<keyword evidence="10" id="KW-1185">Reference proteome</keyword>